<evidence type="ECO:0000313" key="3">
    <source>
        <dbReference type="Proteomes" id="UP000831151"/>
    </source>
</evidence>
<accession>A0A9E7IWN1</accession>
<dbReference type="AlphaFoldDB" id="A0A9E7IWN1"/>
<proteinExistence type="predicted"/>
<protein>
    <submittedName>
        <fullName evidence="2">Uncharacterized protein</fullName>
    </submittedName>
</protein>
<gene>
    <name evidence="2" type="ORF">M1R53_04855</name>
</gene>
<feature type="coiled-coil region" evidence="1">
    <location>
        <begin position="7"/>
        <end position="76"/>
    </location>
</feature>
<organism evidence="2 3">
    <name type="scientific">Fenollaria massiliensis</name>
    <dbReference type="NCBI Taxonomy" id="938288"/>
    <lineage>
        <taxon>Bacteria</taxon>
        <taxon>Bacillati</taxon>
        <taxon>Bacillota</taxon>
        <taxon>Clostridia</taxon>
        <taxon>Eubacteriales</taxon>
        <taxon>Fenollaria</taxon>
    </lineage>
</organism>
<dbReference type="RefSeq" id="WP_019213696.1">
    <property type="nucleotide sequence ID" value="NZ_CP096649.1"/>
</dbReference>
<evidence type="ECO:0000313" key="2">
    <source>
        <dbReference type="EMBL" id="UQK58571.1"/>
    </source>
</evidence>
<keyword evidence="1" id="KW-0175">Coiled coil</keyword>
<dbReference type="Proteomes" id="UP000831151">
    <property type="component" value="Chromosome"/>
</dbReference>
<dbReference type="EMBL" id="CP096649">
    <property type="protein sequence ID" value="UQK58571.1"/>
    <property type="molecule type" value="Genomic_DNA"/>
</dbReference>
<name>A0A9E7IWN1_9FIRM</name>
<keyword evidence="3" id="KW-1185">Reference proteome</keyword>
<evidence type="ECO:0000256" key="1">
    <source>
        <dbReference type="SAM" id="Coils"/>
    </source>
</evidence>
<reference evidence="2" key="1">
    <citation type="submission" date="2022-04" db="EMBL/GenBank/DDBJ databases">
        <title>Complete genome sequences of Ezakiella coagulans and Fenollaria massiliensis.</title>
        <authorList>
            <person name="France M.T."/>
            <person name="Clifford J."/>
            <person name="Narina S."/>
            <person name="Rutt L."/>
            <person name="Ravel J."/>
        </authorList>
    </citation>
    <scope>NUCLEOTIDE SEQUENCE</scope>
    <source>
        <strain evidence="2">C0061C2</strain>
    </source>
</reference>
<sequence length="78" mass="9069">MDYTNRLEALKDSLDKAKLNKVKYEERLNILLNDRENIIKEIKALGIEPENLEAEIKNLENKIASEITKAEELLKDND</sequence>
<dbReference type="KEGG" id="fms:M1R53_04855"/>